<name>A0AA35Q042_9HYPO</name>
<organism evidence="3 4">
    <name type="scientific">Clonostachys chloroleuca</name>
    <dbReference type="NCBI Taxonomy" id="1926264"/>
    <lineage>
        <taxon>Eukaryota</taxon>
        <taxon>Fungi</taxon>
        <taxon>Dikarya</taxon>
        <taxon>Ascomycota</taxon>
        <taxon>Pezizomycotina</taxon>
        <taxon>Sordariomycetes</taxon>
        <taxon>Hypocreomycetidae</taxon>
        <taxon>Hypocreales</taxon>
        <taxon>Bionectriaceae</taxon>
        <taxon>Clonostachys</taxon>
    </lineage>
</organism>
<feature type="region of interest" description="Disordered" evidence="1">
    <location>
        <begin position="413"/>
        <end position="488"/>
    </location>
</feature>
<proteinExistence type="predicted"/>
<evidence type="ECO:0000313" key="4">
    <source>
        <dbReference type="Proteomes" id="UP001160390"/>
    </source>
</evidence>
<dbReference type="InterPro" id="IPR018306">
    <property type="entry name" value="Phage_T5_Orf172_DNA-bd"/>
</dbReference>
<comment type="caution">
    <text evidence="3">The sequence shown here is derived from an EMBL/GenBank/DDBJ whole genome shotgun (WGS) entry which is preliminary data.</text>
</comment>
<keyword evidence="4" id="KW-1185">Reference proteome</keyword>
<protein>
    <recommendedName>
        <fullName evidence="2">Bacteriophage T5 Orf172 DNA-binding domain-containing protein</fullName>
    </recommendedName>
</protein>
<feature type="compositionally biased region" description="Basic and acidic residues" evidence="1">
    <location>
        <begin position="413"/>
        <end position="422"/>
    </location>
</feature>
<dbReference type="Pfam" id="PF10544">
    <property type="entry name" value="T5orf172"/>
    <property type="match status" value="1"/>
</dbReference>
<reference evidence="3" key="1">
    <citation type="submission" date="2023-01" db="EMBL/GenBank/DDBJ databases">
        <authorList>
            <person name="Piombo E."/>
        </authorList>
    </citation>
    <scope>NUCLEOTIDE SEQUENCE</scope>
</reference>
<dbReference type="EMBL" id="CABFNP030001042">
    <property type="protein sequence ID" value="CAI6090753.1"/>
    <property type="molecule type" value="Genomic_DNA"/>
</dbReference>
<feature type="compositionally biased region" description="Low complexity" evidence="1">
    <location>
        <begin position="113"/>
        <end position="129"/>
    </location>
</feature>
<sequence length="591" mass="65160">MSPEKPMLQELVAILGVPTLLEEIDDCQFISCLAMTKQGSRCGNIKNPKDQEQSMGLWNEFSLMKECILTEGLHEKIQSFIRSANCHRHNSDDSVAMKGLKTWLNKAVVTNSATSEESSSPDLSSASLSQDTTTITVESDESDINEATIESDANEPFQIKSTVDDKATTCIEVEAVAEVLSSMAVTDKEVKATAVVTTITDKMSKAAAVVTTTTTSDTGTHETQRITAEGFPTHIDGFGTVSQLQRKGTLRSPAPFLEEIFGYLKPSEQEEGIVYVLKHISERNLFKIGYTRYNSEKRRKMGKKCNVDNSETIYESPQGHFFAARKAEKLAQVCLRQHNLKVEECDTCGGGHKDWFGASERDVLQAVETMEAFVRLPGYSECPQTKNWKISIEGYEKMKLLCDASPRKISALLHEDQGRTASKDSSVPTEKISSENWRSVNSAVGPETRASEQSFNEDRNSKKPTVVVESVEVDDTNPEPPRPPGVKLGRSLRAVANGVGKGVDKAKRGFREILPKSREVTPEHDSLRPMSSAGQTNGMTMEETIRNAFRGFDADHWSHLGKRVKNEFDSFVADVNEGFHQGSKGVGTAKA</sequence>
<gene>
    <name evidence="3" type="ORF">CCHLO57077_00009978</name>
</gene>
<accession>A0AA35Q042</accession>
<feature type="region of interest" description="Disordered" evidence="1">
    <location>
        <begin position="113"/>
        <end position="153"/>
    </location>
</feature>
<dbReference type="AlphaFoldDB" id="A0AA35Q042"/>
<evidence type="ECO:0000259" key="2">
    <source>
        <dbReference type="SMART" id="SM00974"/>
    </source>
</evidence>
<dbReference type="SMART" id="SM00974">
    <property type="entry name" value="T5orf172"/>
    <property type="match status" value="1"/>
</dbReference>
<evidence type="ECO:0000256" key="1">
    <source>
        <dbReference type="SAM" id="MobiDB-lite"/>
    </source>
</evidence>
<feature type="domain" description="Bacteriophage T5 Orf172 DNA-binding" evidence="2">
    <location>
        <begin position="280"/>
        <end position="370"/>
    </location>
</feature>
<evidence type="ECO:0000313" key="3">
    <source>
        <dbReference type="EMBL" id="CAI6090753.1"/>
    </source>
</evidence>
<dbReference type="Proteomes" id="UP001160390">
    <property type="component" value="Unassembled WGS sequence"/>
</dbReference>